<evidence type="ECO:0000313" key="4">
    <source>
        <dbReference type="EMBL" id="NOU62530.1"/>
    </source>
</evidence>
<dbReference type="InterPro" id="IPR051257">
    <property type="entry name" value="Diverse_CBS-Domain"/>
</dbReference>
<dbReference type="PANTHER" id="PTHR43080">
    <property type="entry name" value="CBS DOMAIN-CONTAINING PROTEIN CBSX3, MITOCHONDRIAL"/>
    <property type="match status" value="1"/>
</dbReference>
<dbReference type="Pfam" id="PF08279">
    <property type="entry name" value="HTH_11"/>
    <property type="match status" value="1"/>
</dbReference>
<dbReference type="SUPFAM" id="SSF54631">
    <property type="entry name" value="CBS-domain pair"/>
    <property type="match status" value="1"/>
</dbReference>
<keyword evidence="5" id="KW-1185">Reference proteome</keyword>
<dbReference type="SUPFAM" id="SSF46785">
    <property type="entry name" value="Winged helix' DNA-binding domain"/>
    <property type="match status" value="1"/>
</dbReference>
<dbReference type="Proteomes" id="UP000653578">
    <property type="component" value="Unassembled WGS sequence"/>
</dbReference>
<reference evidence="4 5" key="1">
    <citation type="submission" date="2019-10" db="EMBL/GenBank/DDBJ databases">
        <title>Description of Paenibacillus humi sp. nov.</title>
        <authorList>
            <person name="Carlier A."/>
            <person name="Qi S."/>
        </authorList>
    </citation>
    <scope>NUCLEOTIDE SEQUENCE [LARGE SCALE GENOMIC DNA]</scope>
    <source>
        <strain evidence="4 5">LMG 31461</strain>
    </source>
</reference>
<dbReference type="InterPro" id="IPR013196">
    <property type="entry name" value="HTH_11"/>
</dbReference>
<sequence length="202" mass="22127">MEIIGIVKKHAPITGESLAELIGIARPTIRSDLSLLVMLGYLDAKPKVGYFLGATLEREEVAYKKLDDILVKDVMGLPIVLMEKATVNDAVVTLFLENVGTLMVVSDKQALVGIVSRKDLLKITLGNAGAPTMPISLVMTRHPNIVTINLNDHVLDAARKMIFHQIDSLPVMRTDVVLDHEEIIGRITKTTITKLLLDLATN</sequence>
<accession>A0ABX1X2C0</accession>
<dbReference type="PANTHER" id="PTHR43080:SF2">
    <property type="entry name" value="CBS DOMAIN-CONTAINING PROTEIN"/>
    <property type="match status" value="1"/>
</dbReference>
<gene>
    <name evidence="4" type="ORF">GC096_00525</name>
</gene>
<dbReference type="CDD" id="cd04617">
    <property type="entry name" value="CBS_pair_CcpN"/>
    <property type="match status" value="1"/>
</dbReference>
<evidence type="ECO:0000313" key="5">
    <source>
        <dbReference type="Proteomes" id="UP000653578"/>
    </source>
</evidence>
<dbReference type="InterPro" id="IPR036390">
    <property type="entry name" value="WH_DNA-bd_sf"/>
</dbReference>
<dbReference type="Gene3D" id="3.10.580.10">
    <property type="entry name" value="CBS-domain"/>
    <property type="match status" value="1"/>
</dbReference>
<dbReference type="RefSeq" id="WP_171628349.1">
    <property type="nucleotide sequence ID" value="NZ_WHNY01000004.1"/>
</dbReference>
<dbReference type="InterPro" id="IPR000644">
    <property type="entry name" value="CBS_dom"/>
</dbReference>
<proteinExistence type="predicted"/>
<dbReference type="InterPro" id="IPR046342">
    <property type="entry name" value="CBS_dom_sf"/>
</dbReference>
<evidence type="ECO:0000256" key="2">
    <source>
        <dbReference type="PROSITE-ProRule" id="PRU00703"/>
    </source>
</evidence>
<evidence type="ECO:0000259" key="3">
    <source>
        <dbReference type="PROSITE" id="PS51371"/>
    </source>
</evidence>
<evidence type="ECO:0000256" key="1">
    <source>
        <dbReference type="ARBA" id="ARBA00023122"/>
    </source>
</evidence>
<dbReference type="Pfam" id="PF00571">
    <property type="entry name" value="CBS"/>
    <property type="match status" value="2"/>
</dbReference>
<protein>
    <submittedName>
        <fullName evidence="4">CBS domain-containing protein</fullName>
    </submittedName>
</protein>
<dbReference type="PROSITE" id="PS51371">
    <property type="entry name" value="CBS"/>
    <property type="match status" value="1"/>
</dbReference>
<comment type="caution">
    <text evidence="4">The sequence shown here is derived from an EMBL/GenBank/DDBJ whole genome shotgun (WGS) entry which is preliminary data.</text>
</comment>
<name>A0ABX1X2C0_9BACL</name>
<organism evidence="4 5">
    <name type="scientific">Paenibacillus plantarum</name>
    <dbReference type="NCBI Taxonomy" id="2654975"/>
    <lineage>
        <taxon>Bacteria</taxon>
        <taxon>Bacillati</taxon>
        <taxon>Bacillota</taxon>
        <taxon>Bacilli</taxon>
        <taxon>Bacillales</taxon>
        <taxon>Paenibacillaceae</taxon>
        <taxon>Paenibacillus</taxon>
    </lineage>
</organism>
<dbReference type="InterPro" id="IPR036388">
    <property type="entry name" value="WH-like_DNA-bd_sf"/>
</dbReference>
<dbReference type="SMART" id="SM00116">
    <property type="entry name" value="CBS"/>
    <property type="match status" value="2"/>
</dbReference>
<keyword evidence="1 2" id="KW-0129">CBS domain</keyword>
<dbReference type="EMBL" id="WHNY01000004">
    <property type="protein sequence ID" value="NOU62530.1"/>
    <property type="molecule type" value="Genomic_DNA"/>
</dbReference>
<dbReference type="Gene3D" id="1.10.10.10">
    <property type="entry name" value="Winged helix-like DNA-binding domain superfamily/Winged helix DNA-binding domain"/>
    <property type="match status" value="1"/>
</dbReference>
<feature type="domain" description="CBS" evidence="3">
    <location>
        <begin position="139"/>
        <end position="202"/>
    </location>
</feature>